<dbReference type="Pfam" id="PF00105">
    <property type="entry name" value="zf-C4"/>
    <property type="match status" value="1"/>
</dbReference>
<dbReference type="GO" id="GO:0008270">
    <property type="term" value="F:zinc ion binding"/>
    <property type="evidence" value="ECO:0007669"/>
    <property type="project" value="UniProtKB-KW"/>
</dbReference>
<dbReference type="PROSITE" id="PS00031">
    <property type="entry name" value="NUCLEAR_REC_DBD_1"/>
    <property type="match status" value="1"/>
</dbReference>
<keyword evidence="8" id="KW-0675">Receptor</keyword>
<keyword evidence="2" id="KW-0479">Metal-binding</keyword>
<evidence type="ECO:0000256" key="5">
    <source>
        <dbReference type="ARBA" id="ARBA00023015"/>
    </source>
</evidence>
<keyword evidence="4" id="KW-0862">Zinc</keyword>
<dbReference type="CDD" id="cd06960">
    <property type="entry name" value="NR_DBD_HNF4A"/>
    <property type="match status" value="1"/>
</dbReference>
<evidence type="ECO:0000256" key="10">
    <source>
        <dbReference type="SAM" id="MobiDB-lite"/>
    </source>
</evidence>
<protein>
    <recommendedName>
        <fullName evidence="11">Nuclear receptor domain-containing protein</fullName>
    </recommendedName>
</protein>
<dbReference type="SMART" id="SM00399">
    <property type="entry name" value="ZnF_C4"/>
    <property type="match status" value="1"/>
</dbReference>
<evidence type="ECO:0000259" key="11">
    <source>
        <dbReference type="PROSITE" id="PS51030"/>
    </source>
</evidence>
<evidence type="ECO:0000256" key="3">
    <source>
        <dbReference type="ARBA" id="ARBA00022771"/>
    </source>
</evidence>
<dbReference type="GO" id="GO:0003700">
    <property type="term" value="F:DNA-binding transcription factor activity"/>
    <property type="evidence" value="ECO:0007669"/>
    <property type="project" value="InterPro"/>
</dbReference>
<name>A0AAF3ETP2_9BILA</name>
<dbReference type="PANTHER" id="PTHR45680:SF24">
    <property type="entry name" value="NUCLEAR HORMONE RECEPTOR FAMILY-RELATED"/>
    <property type="match status" value="1"/>
</dbReference>
<reference evidence="13" key="1">
    <citation type="submission" date="2024-02" db="UniProtKB">
        <authorList>
            <consortium name="WormBaseParasite"/>
        </authorList>
    </citation>
    <scope>IDENTIFICATION</scope>
</reference>
<evidence type="ECO:0000256" key="8">
    <source>
        <dbReference type="ARBA" id="ARBA00023170"/>
    </source>
</evidence>
<dbReference type="PANTHER" id="PTHR45680">
    <property type="entry name" value="NUCLEAR HORMONE RECEPTOR FAMILY"/>
    <property type="match status" value="1"/>
</dbReference>
<dbReference type="PRINTS" id="PR00047">
    <property type="entry name" value="STROIDFINGER"/>
</dbReference>
<dbReference type="InterPro" id="IPR001628">
    <property type="entry name" value="Znf_hrmn_rcpt"/>
</dbReference>
<dbReference type="GO" id="GO:0005634">
    <property type="term" value="C:nucleus"/>
    <property type="evidence" value="ECO:0007669"/>
    <property type="project" value="UniProtKB-SubCell"/>
</dbReference>
<feature type="domain" description="Nuclear receptor" evidence="11">
    <location>
        <begin position="17"/>
        <end position="95"/>
    </location>
</feature>
<evidence type="ECO:0000256" key="1">
    <source>
        <dbReference type="ARBA" id="ARBA00004123"/>
    </source>
</evidence>
<evidence type="ECO:0000256" key="6">
    <source>
        <dbReference type="ARBA" id="ARBA00023125"/>
    </source>
</evidence>
<keyword evidence="12" id="KW-1185">Reference proteome</keyword>
<evidence type="ECO:0000256" key="7">
    <source>
        <dbReference type="ARBA" id="ARBA00023163"/>
    </source>
</evidence>
<dbReference type="InterPro" id="IPR013088">
    <property type="entry name" value="Znf_NHR/GATA"/>
</dbReference>
<evidence type="ECO:0000313" key="13">
    <source>
        <dbReference type="WBParaSite" id="MBELARI_LOCUS17184"/>
    </source>
</evidence>
<keyword evidence="5" id="KW-0805">Transcription regulation</keyword>
<evidence type="ECO:0000256" key="9">
    <source>
        <dbReference type="ARBA" id="ARBA00023242"/>
    </source>
</evidence>
<dbReference type="SUPFAM" id="SSF57716">
    <property type="entry name" value="Glucocorticoid receptor-like (DNA-binding domain)"/>
    <property type="match status" value="1"/>
</dbReference>
<keyword evidence="7" id="KW-0804">Transcription</keyword>
<keyword evidence="3" id="KW-0863">Zinc-finger</keyword>
<sequence>MEVTTRPIDRISSIRSSHDCQVCHSTLANGLHFGARTCAACAAFFRRTISDGKKYICKRSQRCTSASRDGYRKICRACRMKRCLEIGMMPENVQHKRQIQQASPLPLPGGPLPGLSCASVITGLPGLSQSLPQVMDHSHLLSPFGAQFPGSSSQFTLFSTNFPSTLPSLNPMLISDNSIERNQEISSDDEG</sequence>
<evidence type="ECO:0000256" key="4">
    <source>
        <dbReference type="ARBA" id="ARBA00022833"/>
    </source>
</evidence>
<evidence type="ECO:0000256" key="2">
    <source>
        <dbReference type="ARBA" id="ARBA00022723"/>
    </source>
</evidence>
<dbReference type="Gene3D" id="3.30.50.10">
    <property type="entry name" value="Erythroid Transcription Factor GATA-1, subunit A"/>
    <property type="match status" value="1"/>
</dbReference>
<keyword evidence="6" id="KW-0238">DNA-binding</keyword>
<dbReference type="WBParaSite" id="MBELARI_LOCUS17184">
    <property type="protein sequence ID" value="MBELARI_LOCUS17184"/>
    <property type="gene ID" value="MBELARI_LOCUS17184"/>
</dbReference>
<dbReference type="Proteomes" id="UP000887575">
    <property type="component" value="Unassembled WGS sequence"/>
</dbReference>
<keyword evidence="9" id="KW-0539">Nucleus</keyword>
<organism evidence="12 13">
    <name type="scientific">Mesorhabditis belari</name>
    <dbReference type="NCBI Taxonomy" id="2138241"/>
    <lineage>
        <taxon>Eukaryota</taxon>
        <taxon>Metazoa</taxon>
        <taxon>Ecdysozoa</taxon>
        <taxon>Nematoda</taxon>
        <taxon>Chromadorea</taxon>
        <taxon>Rhabditida</taxon>
        <taxon>Rhabditina</taxon>
        <taxon>Rhabditomorpha</taxon>
        <taxon>Rhabditoidea</taxon>
        <taxon>Rhabditidae</taxon>
        <taxon>Mesorhabditinae</taxon>
        <taxon>Mesorhabditis</taxon>
    </lineage>
</organism>
<evidence type="ECO:0000313" key="12">
    <source>
        <dbReference type="Proteomes" id="UP000887575"/>
    </source>
</evidence>
<dbReference type="GO" id="GO:0000978">
    <property type="term" value="F:RNA polymerase II cis-regulatory region sequence-specific DNA binding"/>
    <property type="evidence" value="ECO:0007669"/>
    <property type="project" value="InterPro"/>
</dbReference>
<accession>A0AAF3ETP2</accession>
<feature type="region of interest" description="Disordered" evidence="10">
    <location>
        <begin position="171"/>
        <end position="191"/>
    </location>
</feature>
<comment type="subcellular location">
    <subcellularLocation>
        <location evidence="1">Nucleus</location>
    </subcellularLocation>
</comment>
<dbReference type="PROSITE" id="PS51030">
    <property type="entry name" value="NUCLEAR_REC_DBD_2"/>
    <property type="match status" value="1"/>
</dbReference>
<dbReference type="AlphaFoldDB" id="A0AAF3ETP2"/>
<dbReference type="InterPro" id="IPR051152">
    <property type="entry name" value="C.elegans_Orphan_NR"/>
</dbReference>
<dbReference type="InterPro" id="IPR049636">
    <property type="entry name" value="HNF4-like_DBD"/>
</dbReference>
<proteinExistence type="predicted"/>